<evidence type="ECO:0000313" key="2">
    <source>
        <dbReference type="EMBL" id="TDF96801.1"/>
    </source>
</evidence>
<comment type="caution">
    <text evidence="2">The sequence shown here is derived from an EMBL/GenBank/DDBJ whole genome shotgun (WGS) entry which is preliminary data.</text>
</comment>
<gene>
    <name evidence="2" type="ORF">E1757_16125</name>
</gene>
<dbReference type="OrthoDB" id="2545931at2"/>
<evidence type="ECO:0000256" key="1">
    <source>
        <dbReference type="SAM" id="SignalP"/>
    </source>
</evidence>
<proteinExistence type="predicted"/>
<keyword evidence="3" id="KW-1185">Reference proteome</keyword>
<organism evidence="2 3">
    <name type="scientific">Paenibacillus piri</name>
    <dbReference type="NCBI Taxonomy" id="2547395"/>
    <lineage>
        <taxon>Bacteria</taxon>
        <taxon>Bacillati</taxon>
        <taxon>Bacillota</taxon>
        <taxon>Bacilli</taxon>
        <taxon>Bacillales</taxon>
        <taxon>Paenibacillaceae</taxon>
        <taxon>Paenibacillus</taxon>
    </lineage>
</organism>
<keyword evidence="1" id="KW-0732">Signal</keyword>
<evidence type="ECO:0000313" key="3">
    <source>
        <dbReference type="Proteomes" id="UP000295636"/>
    </source>
</evidence>
<dbReference type="Proteomes" id="UP000295636">
    <property type="component" value="Unassembled WGS sequence"/>
</dbReference>
<dbReference type="AlphaFoldDB" id="A0A4R5KMH3"/>
<sequence length="630" mass="67893">MNWKKTVTTVVISTSLMTTSFTAIAAPSADMNAESAAAVSYPLNDTLSVELKTVLNEHVLGGTRLGVVVRMNNNGAAVARVPEYEVRMKTNDGVEYTLQASAANPKSIQPKAKTELSYLAVVDRTDTVTLAEVNWTDVDYYVYPKKETLMVAVPISDQAWKGADAPITNPAMIKKWGETFTIPSLLSPLQFQPLSIDKEVTEKGTVQVVQLLVTNPTGQRETLPEFLIDGKSDSQVYAGEKIAQGAAASAVPPAAGEAAGGTAAAGSADTSGAAPAAANAAAAAVGATGLKKADSQSYSGQKMEQGEIILEPKEKKYVHYAIATDNDTALSSLTVLTPEKFAQAGGQQTSYLVGRLKVLLPDSTARTAASSYQIGQTMKFDALSDLIHPNLDVSIVEFHMNDNEDEGSKSVTAKFKLFNKTDQPMAVPVFQTDLVSSDGYTYTGSRQNIAAQRILPNSGVVINYAYTLPASETGSGLIIRVNDTQKAAPYKTTIASYGIGLQQPDTNESFDVYPFEAKVGYWTITPMFNRRGDMTYSYKVRFDLELKRAEQVQLDPSFSKLQFEIYNSTNNLIGATPVSFTGANRLVSGENNIMLNATSEQLERPLTVKLYEVFQTPAGESKRLIGVYTQ</sequence>
<reference evidence="2 3" key="1">
    <citation type="submission" date="2019-03" db="EMBL/GenBank/DDBJ databases">
        <title>This is whole genome sequence of Paenibacillus sp MS74 strain.</title>
        <authorList>
            <person name="Trinh H.N."/>
        </authorList>
    </citation>
    <scope>NUCLEOTIDE SEQUENCE [LARGE SCALE GENOMIC DNA]</scope>
    <source>
        <strain evidence="2 3">MS74</strain>
    </source>
</reference>
<feature type="chain" id="PRO_5020330204" description="DUF4139 domain-containing protein" evidence="1">
    <location>
        <begin position="26"/>
        <end position="630"/>
    </location>
</feature>
<evidence type="ECO:0008006" key="4">
    <source>
        <dbReference type="Google" id="ProtNLM"/>
    </source>
</evidence>
<accession>A0A4R5KMH3</accession>
<name>A0A4R5KMH3_9BACL</name>
<feature type="signal peptide" evidence="1">
    <location>
        <begin position="1"/>
        <end position="25"/>
    </location>
</feature>
<dbReference type="EMBL" id="SMRT01000007">
    <property type="protein sequence ID" value="TDF96801.1"/>
    <property type="molecule type" value="Genomic_DNA"/>
</dbReference>
<protein>
    <recommendedName>
        <fullName evidence="4">DUF4139 domain-containing protein</fullName>
    </recommendedName>
</protein>